<dbReference type="PANTHER" id="PTHR46112:SF3">
    <property type="entry name" value="AMINOPEPTIDASE YPDF"/>
    <property type="match status" value="1"/>
</dbReference>
<dbReference type="Proteomes" id="UP000031620">
    <property type="component" value="Chromosome"/>
</dbReference>
<dbReference type="EMBL" id="AP014680">
    <property type="protein sequence ID" value="BAP85550.1"/>
    <property type="molecule type" value="Genomic_DNA"/>
</dbReference>
<keyword evidence="1 3" id="KW-0479">Metal-binding</keyword>
<dbReference type="SUPFAM" id="SSF53092">
    <property type="entry name" value="Creatinase/prolidase N-terminal domain"/>
    <property type="match status" value="1"/>
</dbReference>
<comment type="similarity">
    <text evidence="3">Belongs to the peptidase M24B family.</text>
</comment>
<evidence type="ECO:0000256" key="3">
    <source>
        <dbReference type="RuleBase" id="RU000590"/>
    </source>
</evidence>
<dbReference type="Pfam" id="PF00557">
    <property type="entry name" value="Peptidase_M24"/>
    <property type="match status" value="1"/>
</dbReference>
<dbReference type="SUPFAM" id="SSF55920">
    <property type="entry name" value="Creatinase/aminopeptidase"/>
    <property type="match status" value="1"/>
</dbReference>
<dbReference type="PROSITE" id="PS00491">
    <property type="entry name" value="PROLINE_PEPTIDASE"/>
    <property type="match status" value="1"/>
</dbReference>
<dbReference type="AlphaFoldDB" id="A0A0A1GU93"/>
<dbReference type="InterPro" id="IPR050659">
    <property type="entry name" value="Peptidase_M24B"/>
</dbReference>
<dbReference type="InterPro" id="IPR000587">
    <property type="entry name" value="Creatinase_N"/>
</dbReference>
<accession>A0A0A1GU93</accession>
<sequence length="355" mass="39177">MQRLEKLKAQFDAMYVDAFVVTNHINIKYLTGFNLNEGDGCLLVSANHAYLITDDRYQQALQEFDQTQLEAVITRDYYGQLSKLCNQHKVTVLGFESTLAYNIFEILDEIMLCDIVSFDNVVEQQRAIKAPNEINKLRAAAQLNSAGFNFLITQIHSGMSEIEVANLLDWWLKKQGASGNSFETIVASGPNAAKPHATAGQRILQDGDVVTLDFGYFLDGYTADITRTVGIGKIDPILNRIYQIVLQANQTVIEHVKAGADGKKLDAYGRDIIKQAGYGQYFNHGMGHGIGLSVHELPASYGPGAQLQVKNQQVITVEPGIYLPNVGGVRIEDDILVQADTNEILTNAPTDLIIL</sequence>
<evidence type="ECO:0000256" key="1">
    <source>
        <dbReference type="ARBA" id="ARBA00022723"/>
    </source>
</evidence>
<evidence type="ECO:0000313" key="6">
    <source>
        <dbReference type="EMBL" id="BAP85550.1"/>
    </source>
</evidence>
<dbReference type="Gene3D" id="3.40.350.10">
    <property type="entry name" value="Creatinase/prolidase N-terminal domain"/>
    <property type="match status" value="1"/>
</dbReference>
<dbReference type="InterPro" id="IPR000994">
    <property type="entry name" value="Pept_M24"/>
</dbReference>
<evidence type="ECO:0000259" key="5">
    <source>
        <dbReference type="Pfam" id="PF01321"/>
    </source>
</evidence>
<evidence type="ECO:0000313" key="7">
    <source>
        <dbReference type="Proteomes" id="UP000031620"/>
    </source>
</evidence>
<dbReference type="InterPro" id="IPR029149">
    <property type="entry name" value="Creatin/AminoP/Spt16_N"/>
</dbReference>
<proteinExistence type="inferred from homology"/>
<protein>
    <submittedName>
        <fullName evidence="6">Xaa-Pro dipeptidase</fullName>
    </submittedName>
</protein>
<dbReference type="RefSeq" id="WP_041093450.1">
    <property type="nucleotide sequence ID" value="NZ_AP014680.1"/>
</dbReference>
<dbReference type="GO" id="GO:0046872">
    <property type="term" value="F:metal ion binding"/>
    <property type="evidence" value="ECO:0007669"/>
    <property type="project" value="UniProtKB-KW"/>
</dbReference>
<dbReference type="HOGENOM" id="CLU_017266_4_0_9"/>
<organism evidence="6 7">
    <name type="scientific">Paucilactobacillus hokkaidonensis JCM 18461</name>
    <dbReference type="NCBI Taxonomy" id="1291742"/>
    <lineage>
        <taxon>Bacteria</taxon>
        <taxon>Bacillati</taxon>
        <taxon>Bacillota</taxon>
        <taxon>Bacilli</taxon>
        <taxon>Lactobacillales</taxon>
        <taxon>Lactobacillaceae</taxon>
        <taxon>Paucilactobacillus</taxon>
    </lineage>
</organism>
<dbReference type="InterPro" id="IPR001131">
    <property type="entry name" value="Peptidase_M24B_aminopep-P_CS"/>
</dbReference>
<keyword evidence="2" id="KW-0378">Hydrolase</keyword>
<dbReference type="GO" id="GO:0016787">
    <property type="term" value="F:hydrolase activity"/>
    <property type="evidence" value="ECO:0007669"/>
    <property type="project" value="UniProtKB-KW"/>
</dbReference>
<dbReference type="KEGG" id="lho:LOOC260_110110"/>
<feature type="domain" description="Creatinase N-terminal" evidence="5">
    <location>
        <begin position="3"/>
        <end position="128"/>
    </location>
</feature>
<dbReference type="STRING" id="1291742.LOOC260_110110"/>
<reference evidence="6 7" key="1">
    <citation type="submission" date="2014-11" db="EMBL/GenBank/DDBJ databases">
        <title>Complete genome sequence and analysis of Lactobacillus hokkaidonensis LOOC260T.</title>
        <authorList>
            <person name="Tanizawa Y."/>
            <person name="Tohno M."/>
            <person name="Kaminuma E."/>
            <person name="Nakamura Y."/>
            <person name="Arita M."/>
        </authorList>
    </citation>
    <scope>NUCLEOTIDE SEQUENCE [LARGE SCALE GENOMIC DNA]</scope>
    <source>
        <strain evidence="6 7">LOOC260</strain>
    </source>
</reference>
<dbReference type="CDD" id="cd01092">
    <property type="entry name" value="APP-like"/>
    <property type="match status" value="1"/>
</dbReference>
<dbReference type="Gene3D" id="3.90.230.10">
    <property type="entry name" value="Creatinase/methionine aminopeptidase superfamily"/>
    <property type="match status" value="1"/>
</dbReference>
<evidence type="ECO:0000259" key="4">
    <source>
        <dbReference type="Pfam" id="PF00557"/>
    </source>
</evidence>
<feature type="domain" description="Peptidase M24" evidence="4">
    <location>
        <begin position="136"/>
        <end position="338"/>
    </location>
</feature>
<dbReference type="Pfam" id="PF01321">
    <property type="entry name" value="Creatinase_N"/>
    <property type="match status" value="1"/>
</dbReference>
<gene>
    <name evidence="6" type="ORF">LOOC260_110110</name>
</gene>
<dbReference type="InterPro" id="IPR036005">
    <property type="entry name" value="Creatinase/aminopeptidase-like"/>
</dbReference>
<dbReference type="PANTHER" id="PTHR46112">
    <property type="entry name" value="AMINOPEPTIDASE"/>
    <property type="match status" value="1"/>
</dbReference>
<evidence type="ECO:0000256" key="2">
    <source>
        <dbReference type="ARBA" id="ARBA00022801"/>
    </source>
</evidence>
<name>A0A0A1GU93_9LACO</name>